<evidence type="ECO:0000256" key="4">
    <source>
        <dbReference type="ARBA" id="ARBA00023098"/>
    </source>
</evidence>
<dbReference type="CDD" id="cd07230">
    <property type="entry name" value="Pat_TGL4-5_like"/>
    <property type="match status" value="1"/>
</dbReference>
<comment type="caution">
    <text evidence="5">Lacks conserved residue(s) required for the propagation of feature annotation.</text>
</comment>
<dbReference type="EMBL" id="CAJPDQ010000011">
    <property type="protein sequence ID" value="CAF9916546.1"/>
    <property type="molecule type" value="Genomic_DNA"/>
</dbReference>
<feature type="domain" description="PNPLA" evidence="8">
    <location>
        <begin position="222"/>
        <end position="421"/>
    </location>
</feature>
<evidence type="ECO:0000259" key="8">
    <source>
        <dbReference type="PROSITE" id="PS51635"/>
    </source>
</evidence>
<feature type="short sequence motif" description="GXSXG" evidence="5">
    <location>
        <begin position="253"/>
        <end position="257"/>
    </location>
</feature>
<sequence>MQSLQDTTILPSFGTNNNHIKYLRNGAKTLRKAASISALYHAATHPLQTIGDLRNSVEDWTDRLTKEEGQERIDLEAQKSLRYMQQRNATTLAEWEAASRELDILEDNNIWKKLDESNDYDATLLQEHMNDLHNAKISGDIKRMLYLLRTTLSRDLAGMSNLKLYQYSHLGTKERVENYIQLATEALQILVEASDQDTHGISTSEIYNNLLSTRQSFGRSALLLSGGGTFGMNHIGVLKVLWTVKLLPRIISGASAGSIVASLMCARTDDEIPDLLNSFCYGDLAVFHDPHESKPLLRTLARFLIKGNLFDIAHLTRVMQGLLGNMTFLEAYYRTRRILNICVSSASMYELPKLLNYITSPHVMIWSAVAASCSVPLVFSSASLLIKDPRTGEILPWTGGQDEQRWIDGSVDNDLPMQRLSEMFNVNHFIVSQVNPHVTPFLVRDKDINGDDLEKSSFTPGPSWFRGLSLFAKTEVIHRMTMLSDAGVMPNVLTKLASVLSQTYSGDITILPEVSFIDFPTVLSNPTTDFMLDTMLRGERATWPKLSRIRNHCAIELCLDNALNQVRAMATFSESQAHLRRQAFKRTKSDDGQRHNNASERKSRSRKLSQSSDPGVDILGIARAKAPVIAHQRAPSDAPSTRGTLSALSLNKAAYTGKASNGAVPSPAPGLTSDDGAETSSLSSSGDEAFGNPEYAQDQELNKNPLFSLPVSPTDFYRPSSYFSSLAGVTASSTRSNTFPTTTSLNPRVSPEEARYKRMFHGKDTMPSGRIIVQNSPNSPWAPAGSSSAKRSSKSTSLPK</sequence>
<accession>A0A8H3F1N1</accession>
<proteinExistence type="inferred from homology"/>
<keyword evidence="2 5" id="KW-0378">Hydrolase</keyword>
<protein>
    <recommendedName>
        <fullName evidence="6">Patatin-like phospholipase domain-containing protein</fullName>
        <ecNumber evidence="6">3.1.1.-</ecNumber>
    </recommendedName>
</protein>
<keyword evidence="10" id="KW-1185">Reference proteome</keyword>
<dbReference type="InterPro" id="IPR021771">
    <property type="entry name" value="Triacylglycerol_lipase_N"/>
</dbReference>
<feature type="compositionally biased region" description="Basic and acidic residues" evidence="7">
    <location>
        <begin position="587"/>
        <end position="602"/>
    </location>
</feature>
<comment type="function">
    <text evidence="6">Lipid hydrolase.</text>
</comment>
<feature type="compositionally biased region" description="Low complexity" evidence="7">
    <location>
        <begin position="786"/>
        <end position="800"/>
    </location>
</feature>
<dbReference type="GO" id="GO:0006641">
    <property type="term" value="P:triglyceride metabolic process"/>
    <property type="evidence" value="ECO:0007669"/>
    <property type="project" value="UniProtKB-ARBA"/>
</dbReference>
<dbReference type="Pfam" id="PF11815">
    <property type="entry name" value="DUF3336"/>
    <property type="match status" value="1"/>
</dbReference>
<dbReference type="Proteomes" id="UP000664169">
    <property type="component" value="Unassembled WGS sequence"/>
</dbReference>
<organism evidence="9 10">
    <name type="scientific">Gomphillus americanus</name>
    <dbReference type="NCBI Taxonomy" id="1940652"/>
    <lineage>
        <taxon>Eukaryota</taxon>
        <taxon>Fungi</taxon>
        <taxon>Dikarya</taxon>
        <taxon>Ascomycota</taxon>
        <taxon>Pezizomycotina</taxon>
        <taxon>Lecanoromycetes</taxon>
        <taxon>OSLEUM clade</taxon>
        <taxon>Ostropomycetidae</taxon>
        <taxon>Ostropales</taxon>
        <taxon>Graphidaceae</taxon>
        <taxon>Gomphilloideae</taxon>
        <taxon>Gomphillus</taxon>
    </lineage>
</organism>
<dbReference type="Gene3D" id="3.40.1090.10">
    <property type="entry name" value="Cytosolic phospholipase A2 catalytic domain"/>
    <property type="match status" value="2"/>
</dbReference>
<feature type="active site" description="Nucleophile" evidence="5">
    <location>
        <position position="255"/>
    </location>
</feature>
<comment type="subcellular location">
    <subcellularLocation>
        <location evidence="6">Membrane</location>
        <topology evidence="6">Single-pass membrane protein</topology>
    </subcellularLocation>
</comment>
<dbReference type="AlphaFoldDB" id="A0A8H3F1N1"/>
<comment type="similarity">
    <text evidence="6">Belongs to the PLPL family.</text>
</comment>
<feature type="short sequence motif" description="GXGXXG" evidence="5">
    <location>
        <begin position="226"/>
        <end position="231"/>
    </location>
</feature>
<dbReference type="PANTHER" id="PTHR14226">
    <property type="entry name" value="NEUROPATHY TARGET ESTERASE/SWISS CHEESE D.MELANOGASTER"/>
    <property type="match status" value="1"/>
</dbReference>
<evidence type="ECO:0000256" key="7">
    <source>
        <dbReference type="SAM" id="MobiDB-lite"/>
    </source>
</evidence>
<feature type="region of interest" description="Disordered" evidence="7">
    <location>
        <begin position="762"/>
        <end position="800"/>
    </location>
</feature>
<reference evidence="9" key="1">
    <citation type="submission" date="2021-03" db="EMBL/GenBank/DDBJ databases">
        <authorList>
            <person name="Tagirdzhanova G."/>
        </authorList>
    </citation>
    <scope>NUCLEOTIDE SEQUENCE</scope>
</reference>
<evidence type="ECO:0000256" key="2">
    <source>
        <dbReference type="ARBA" id="ARBA00022801"/>
    </source>
</evidence>
<dbReference type="GO" id="GO:0016042">
    <property type="term" value="P:lipid catabolic process"/>
    <property type="evidence" value="ECO:0007669"/>
    <property type="project" value="UniProtKB-UniRule"/>
</dbReference>
<evidence type="ECO:0000256" key="5">
    <source>
        <dbReference type="PROSITE-ProRule" id="PRU01161"/>
    </source>
</evidence>
<feature type="region of interest" description="Disordered" evidence="7">
    <location>
        <begin position="657"/>
        <end position="693"/>
    </location>
</feature>
<dbReference type="PANTHER" id="PTHR14226:SF10">
    <property type="entry name" value="TRIACYLGLYCEROL LIPASE 4-RELATED"/>
    <property type="match status" value="1"/>
</dbReference>
<dbReference type="PROSITE" id="PS51635">
    <property type="entry name" value="PNPLA"/>
    <property type="match status" value="1"/>
</dbReference>
<name>A0A8H3F1N1_9LECA</name>
<comment type="function">
    <text evidence="1">Probable lipid hydrolase.</text>
</comment>
<evidence type="ECO:0000256" key="3">
    <source>
        <dbReference type="ARBA" id="ARBA00022963"/>
    </source>
</evidence>
<dbReference type="EC" id="3.1.1.-" evidence="6"/>
<evidence type="ECO:0000313" key="10">
    <source>
        <dbReference type="Proteomes" id="UP000664169"/>
    </source>
</evidence>
<comment type="caution">
    <text evidence="9">The sequence shown here is derived from an EMBL/GenBank/DDBJ whole genome shotgun (WGS) entry which is preliminary data.</text>
</comment>
<dbReference type="GO" id="GO:0004806">
    <property type="term" value="F:triacylglycerol lipase activity"/>
    <property type="evidence" value="ECO:0007669"/>
    <property type="project" value="InterPro"/>
</dbReference>
<dbReference type="InterPro" id="IPR016035">
    <property type="entry name" value="Acyl_Trfase/lysoPLipase"/>
</dbReference>
<keyword evidence="4 5" id="KW-0443">Lipid metabolism</keyword>
<dbReference type="InterPro" id="IPR002641">
    <property type="entry name" value="PNPLA_dom"/>
</dbReference>
<dbReference type="SUPFAM" id="SSF52151">
    <property type="entry name" value="FabD/lysophospholipase-like"/>
    <property type="match status" value="1"/>
</dbReference>
<dbReference type="GO" id="GO:0016020">
    <property type="term" value="C:membrane"/>
    <property type="evidence" value="ECO:0007669"/>
    <property type="project" value="UniProtKB-SubCell"/>
</dbReference>
<gene>
    <name evidence="9" type="ORF">GOMPHAMPRED_001042</name>
</gene>
<dbReference type="InterPro" id="IPR050301">
    <property type="entry name" value="NTE"/>
</dbReference>
<feature type="active site" description="Proton acceptor" evidence="5">
    <location>
        <position position="408"/>
    </location>
</feature>
<feature type="region of interest" description="Disordered" evidence="7">
    <location>
        <begin position="583"/>
        <end position="615"/>
    </location>
</feature>
<evidence type="ECO:0000313" key="9">
    <source>
        <dbReference type="EMBL" id="CAF9916546.1"/>
    </source>
</evidence>
<keyword evidence="3 5" id="KW-0442">Lipid degradation</keyword>
<dbReference type="OrthoDB" id="10049244at2759"/>
<dbReference type="Pfam" id="PF01734">
    <property type="entry name" value="Patatin"/>
    <property type="match status" value="1"/>
</dbReference>
<evidence type="ECO:0000256" key="6">
    <source>
        <dbReference type="RuleBase" id="RU362055"/>
    </source>
</evidence>
<evidence type="ECO:0000256" key="1">
    <source>
        <dbReference type="ARBA" id="ARBA00002682"/>
    </source>
</evidence>